<protein>
    <submittedName>
        <fullName evidence="2">DUF4391 domain-containing protein</fullName>
    </submittedName>
</protein>
<proteinExistence type="predicted"/>
<evidence type="ECO:0000313" key="2">
    <source>
        <dbReference type="EMBL" id="XDK32112.1"/>
    </source>
</evidence>
<accession>A0AB39HL44</accession>
<dbReference type="RefSeq" id="WP_368652833.1">
    <property type="nucleotide sequence ID" value="NZ_CP162599.1"/>
</dbReference>
<dbReference type="EMBL" id="CP162599">
    <property type="protein sequence ID" value="XDK32112.1"/>
    <property type="molecule type" value="Genomic_DNA"/>
</dbReference>
<sequence>MLVKSLNLPKECVYNQFIPKKQFYTHGNLKSTEKNIFTQGIERITLYAQLTRQNTNIPAYQDDTRTYEEISVFLVELRELQVMEKIATLIMESIPYPIILIGIFNNQYNFFGAHQRDNLVDEQKIILEKVYQTGFLDSDSIFIEQINYRELKKNNFFTFYNDYIQAIIEFNLSSRNIKRIENKEETLQKIEMMEVEITTLKGKLKRENHFNKKMELNMKIKRLEKELKQMEG</sequence>
<dbReference type="InterPro" id="IPR025503">
    <property type="entry name" value="DUF4391"/>
</dbReference>
<name>A0AB39HL44_9BACI</name>
<reference evidence="2" key="1">
    <citation type="submission" date="2024-07" db="EMBL/GenBank/DDBJ databases">
        <title>Halotolerant mesophilic bacterium Ornithinibacillus sp. 4-3, sp. nov., isolated from soil.</title>
        <authorList>
            <person name="Sidarenka A.V."/>
            <person name="Guliayeva D.E."/>
            <person name="Leanovich S.I."/>
            <person name="Hileuskaya K.S."/>
            <person name="Akhremchuk A.E."/>
            <person name="Sikolenko M.A."/>
            <person name="Valentovich L.N."/>
        </authorList>
    </citation>
    <scope>NUCLEOTIDE SEQUENCE</scope>
    <source>
        <strain evidence="2">4-3</strain>
    </source>
</reference>
<feature type="coiled-coil region" evidence="1">
    <location>
        <begin position="183"/>
        <end position="226"/>
    </location>
</feature>
<dbReference type="AlphaFoldDB" id="A0AB39HL44"/>
<dbReference type="Pfam" id="PF14335">
    <property type="entry name" value="DUF4391"/>
    <property type="match status" value="1"/>
</dbReference>
<gene>
    <name evidence="2" type="ORF">AB4Y30_13990</name>
</gene>
<keyword evidence="1" id="KW-0175">Coiled coil</keyword>
<evidence type="ECO:0000256" key="1">
    <source>
        <dbReference type="SAM" id="Coils"/>
    </source>
</evidence>
<organism evidence="2">
    <name type="scientific">Ornithinibacillus sp. 4-3</name>
    <dbReference type="NCBI Taxonomy" id="3231488"/>
    <lineage>
        <taxon>Bacteria</taxon>
        <taxon>Bacillati</taxon>
        <taxon>Bacillota</taxon>
        <taxon>Bacilli</taxon>
        <taxon>Bacillales</taxon>
        <taxon>Bacillaceae</taxon>
        <taxon>Ornithinibacillus</taxon>
    </lineage>
</organism>